<comment type="caution">
    <text evidence="2">The sequence shown here is derived from an EMBL/GenBank/DDBJ whole genome shotgun (WGS) entry which is preliminary data.</text>
</comment>
<dbReference type="EMBL" id="BTRK01000004">
    <property type="protein sequence ID" value="GMR48736.1"/>
    <property type="molecule type" value="Genomic_DNA"/>
</dbReference>
<gene>
    <name evidence="2" type="ORF">PMAYCL1PPCAC_18927</name>
    <name evidence="3" type="ORF">PMAYCL1PPCAC_18931</name>
</gene>
<reference evidence="4" key="1">
    <citation type="submission" date="2022-10" db="EMBL/GenBank/DDBJ databases">
        <title>Genome assembly of Pristionchus species.</title>
        <authorList>
            <person name="Yoshida K."/>
            <person name="Sommer R.J."/>
        </authorList>
    </citation>
    <scope>NUCLEOTIDE SEQUENCE [LARGE SCALE GENOMIC DNA]</scope>
    <source>
        <strain evidence="3 4">RS5460</strain>
    </source>
</reference>
<feature type="non-terminal residue" evidence="2">
    <location>
        <position position="1"/>
    </location>
</feature>
<dbReference type="EMBL" id="BTRK01000004">
    <property type="protein sequence ID" value="GMR48732.1"/>
    <property type="molecule type" value="Genomic_DNA"/>
</dbReference>
<dbReference type="Proteomes" id="UP001328107">
    <property type="component" value="Unassembled WGS sequence"/>
</dbReference>
<accession>A0AAN5I1R8</accession>
<evidence type="ECO:0000256" key="1">
    <source>
        <dbReference type="SAM" id="MobiDB-lite"/>
    </source>
</evidence>
<keyword evidence="4" id="KW-1185">Reference proteome</keyword>
<proteinExistence type="predicted"/>
<name>A0AAN5I1R8_9BILA</name>
<organism evidence="2 4">
    <name type="scientific">Pristionchus mayeri</name>
    <dbReference type="NCBI Taxonomy" id="1317129"/>
    <lineage>
        <taxon>Eukaryota</taxon>
        <taxon>Metazoa</taxon>
        <taxon>Ecdysozoa</taxon>
        <taxon>Nematoda</taxon>
        <taxon>Chromadorea</taxon>
        <taxon>Rhabditida</taxon>
        <taxon>Rhabditina</taxon>
        <taxon>Diplogasteromorpha</taxon>
        <taxon>Diplogasteroidea</taxon>
        <taxon>Neodiplogasteridae</taxon>
        <taxon>Pristionchus</taxon>
    </lineage>
</organism>
<dbReference type="AlphaFoldDB" id="A0AAN5I1R8"/>
<reference evidence="2" key="2">
    <citation type="submission" date="2023-06" db="EMBL/GenBank/DDBJ databases">
        <title>Genome assembly of Pristionchus species.</title>
        <authorList>
            <person name="Yoshida K."/>
            <person name="Sommer R.J."/>
        </authorList>
    </citation>
    <scope>NUCLEOTIDE SEQUENCE</scope>
    <source>
        <strain evidence="2 4">RS5460</strain>
    </source>
</reference>
<evidence type="ECO:0000313" key="2">
    <source>
        <dbReference type="EMBL" id="GMR48732.1"/>
    </source>
</evidence>
<sequence length="64" mass="7063">RGEPGIFIVLFDERLAGDSPSSNSTEEYPVAEDCLRDRRDHVQHDQAEVGALDLPPVEGEIGEQ</sequence>
<protein>
    <submittedName>
        <fullName evidence="2">Uncharacterized protein</fullName>
    </submittedName>
</protein>
<feature type="region of interest" description="Disordered" evidence="1">
    <location>
        <begin position="42"/>
        <end position="64"/>
    </location>
</feature>
<evidence type="ECO:0000313" key="4">
    <source>
        <dbReference type="Proteomes" id="UP001328107"/>
    </source>
</evidence>
<evidence type="ECO:0000313" key="3">
    <source>
        <dbReference type="EMBL" id="GMR48736.1"/>
    </source>
</evidence>